<dbReference type="RefSeq" id="WP_130023624.1">
    <property type="nucleotide sequence ID" value="NZ_SEWF01000051.1"/>
</dbReference>
<dbReference type="PANTHER" id="PTHR43445">
    <property type="entry name" value="UDP-N-ACETYLMURAMATE--L-ALANINE LIGASE-RELATED"/>
    <property type="match status" value="1"/>
</dbReference>
<keyword evidence="4" id="KW-1185">Reference proteome</keyword>
<dbReference type="SUPFAM" id="SSF53623">
    <property type="entry name" value="MurD-like peptide ligases, catalytic domain"/>
    <property type="match status" value="1"/>
</dbReference>
<dbReference type="InterPro" id="IPR000713">
    <property type="entry name" value="Mur_ligase_N"/>
</dbReference>
<comment type="caution">
    <text evidence="3">The sequence shown here is derived from an EMBL/GenBank/DDBJ whole genome shotgun (WGS) entry which is preliminary data.</text>
</comment>
<dbReference type="InterPro" id="IPR050061">
    <property type="entry name" value="MurCDEF_pg_biosynth"/>
</dbReference>
<reference evidence="3 4" key="1">
    <citation type="submission" date="2019-02" db="EMBL/GenBank/DDBJ databases">
        <title>Bacterial novel species Emticicia sp. 17J42-9 isolated from soil.</title>
        <authorList>
            <person name="Jung H.-Y."/>
        </authorList>
    </citation>
    <scope>NUCLEOTIDE SEQUENCE [LARGE SCALE GENOMIC DNA]</scope>
    <source>
        <strain evidence="3 4">17J42-9</strain>
    </source>
</reference>
<dbReference type="AlphaFoldDB" id="A0A4Q5LUQ4"/>
<dbReference type="Gene3D" id="3.90.190.20">
    <property type="entry name" value="Mur ligase, C-terminal domain"/>
    <property type="match status" value="1"/>
</dbReference>
<evidence type="ECO:0000259" key="2">
    <source>
        <dbReference type="Pfam" id="PF08245"/>
    </source>
</evidence>
<dbReference type="Proteomes" id="UP000293162">
    <property type="component" value="Unassembled WGS sequence"/>
</dbReference>
<gene>
    <name evidence="3" type="ORF">EWM59_23110</name>
</gene>
<name>A0A4Q5LUQ4_9BACT</name>
<evidence type="ECO:0000259" key="1">
    <source>
        <dbReference type="Pfam" id="PF01225"/>
    </source>
</evidence>
<protein>
    <submittedName>
        <fullName evidence="3">Peptidoglycan synthetase</fullName>
    </submittedName>
</protein>
<organism evidence="3 4">
    <name type="scientific">Emticicia agri</name>
    <dbReference type="NCBI Taxonomy" id="2492393"/>
    <lineage>
        <taxon>Bacteria</taxon>
        <taxon>Pseudomonadati</taxon>
        <taxon>Bacteroidota</taxon>
        <taxon>Cytophagia</taxon>
        <taxon>Cytophagales</taxon>
        <taxon>Leadbetterellaceae</taxon>
        <taxon>Emticicia</taxon>
    </lineage>
</organism>
<dbReference type="Gene3D" id="3.40.50.720">
    <property type="entry name" value="NAD(P)-binding Rossmann-like Domain"/>
    <property type="match status" value="1"/>
</dbReference>
<dbReference type="InterPro" id="IPR036615">
    <property type="entry name" value="Mur_ligase_C_dom_sf"/>
</dbReference>
<feature type="domain" description="Mur ligase central" evidence="2">
    <location>
        <begin position="110"/>
        <end position="282"/>
    </location>
</feature>
<sequence>MSQKIHFIAIGGAVMHNLALALHKKGYIVTGSDDEINDPSKSRLADVGILPAELGWFPEKITKDLDAVILGMHAFADNPELAKAQELGVKVYSFPEYIYEQSLNKLRVVIAGSHGKTSITSMILHVLKYYNRKFDYLVGAQIEGFDVMVNLDDESPVIIIEGDEYPESKVHLKSKFLFYHPHICLISGIAWDHFNIFKTFDSYVQTFEELADGLPKAGAIIYDETDDIVKVIGAKDRTDVSKFPYKAHPYKVENGKCILQVGKTEVPLEIFGEHNMKNLNGAKLILDRLGITDEEFYEAIRHFKGASKRLEKLGENANTLIFRDFAHAPSKLKATTNATKMLYSSRRLIACYELHTFSSLNKDFLPQYEGTMNDADTAVVFYSPHTLEMKRLPAISPEEIKQAFGDDKLLVFTEREKIVDFLLEQNWFQTNLLMMSSGTFGGLILPELAKRILEKEVKEEFPKVKVISQQKEDNSWSGLLSQFKKVFDSE</sequence>
<dbReference type="SUPFAM" id="SSF53244">
    <property type="entry name" value="MurD-like peptide ligases, peptide-binding domain"/>
    <property type="match status" value="1"/>
</dbReference>
<dbReference type="EMBL" id="SEWF01000051">
    <property type="protein sequence ID" value="RYU93227.1"/>
    <property type="molecule type" value="Genomic_DNA"/>
</dbReference>
<dbReference type="GO" id="GO:0005524">
    <property type="term" value="F:ATP binding"/>
    <property type="evidence" value="ECO:0007669"/>
    <property type="project" value="InterPro"/>
</dbReference>
<dbReference type="Pfam" id="PF08245">
    <property type="entry name" value="Mur_ligase_M"/>
    <property type="match status" value="1"/>
</dbReference>
<dbReference type="InterPro" id="IPR013221">
    <property type="entry name" value="Mur_ligase_cen"/>
</dbReference>
<dbReference type="Gene3D" id="3.40.1190.10">
    <property type="entry name" value="Mur-like, catalytic domain"/>
    <property type="match status" value="1"/>
</dbReference>
<dbReference type="OrthoDB" id="9804126at2"/>
<evidence type="ECO:0000313" key="3">
    <source>
        <dbReference type="EMBL" id="RYU93227.1"/>
    </source>
</evidence>
<dbReference type="Pfam" id="PF01225">
    <property type="entry name" value="Mur_ligase"/>
    <property type="match status" value="1"/>
</dbReference>
<dbReference type="PANTHER" id="PTHR43445:SF5">
    <property type="entry name" value="UDP-N-ACETYLMURAMATE--L-ALANYL-GAMMA-D-GLUTAMYL-MESO-2,6-DIAMINOHEPTANDIOATE LIGASE"/>
    <property type="match status" value="1"/>
</dbReference>
<dbReference type="GO" id="GO:0016881">
    <property type="term" value="F:acid-amino acid ligase activity"/>
    <property type="evidence" value="ECO:0007669"/>
    <property type="project" value="InterPro"/>
</dbReference>
<feature type="domain" description="Mur ligase N-terminal catalytic" evidence="1">
    <location>
        <begin position="4"/>
        <end position="98"/>
    </location>
</feature>
<dbReference type="InterPro" id="IPR036565">
    <property type="entry name" value="Mur-like_cat_sf"/>
</dbReference>
<proteinExistence type="predicted"/>
<dbReference type="SUPFAM" id="SSF51984">
    <property type="entry name" value="MurCD N-terminal domain"/>
    <property type="match status" value="1"/>
</dbReference>
<accession>A0A4Q5LUQ4</accession>
<evidence type="ECO:0000313" key="4">
    <source>
        <dbReference type="Proteomes" id="UP000293162"/>
    </source>
</evidence>